<dbReference type="EMBL" id="WNYA01000009">
    <property type="protein sequence ID" value="KAG8556106.1"/>
    <property type="molecule type" value="Genomic_DNA"/>
</dbReference>
<keyword evidence="2" id="KW-1185">Reference proteome</keyword>
<proteinExistence type="predicted"/>
<gene>
    <name evidence="1" type="ORF">GDO81_017924</name>
</gene>
<accession>A0AAV7A446</accession>
<organism evidence="1 2">
    <name type="scientific">Engystomops pustulosus</name>
    <name type="common">Tungara frog</name>
    <name type="synonym">Physalaemus pustulosus</name>
    <dbReference type="NCBI Taxonomy" id="76066"/>
    <lineage>
        <taxon>Eukaryota</taxon>
        <taxon>Metazoa</taxon>
        <taxon>Chordata</taxon>
        <taxon>Craniata</taxon>
        <taxon>Vertebrata</taxon>
        <taxon>Euteleostomi</taxon>
        <taxon>Amphibia</taxon>
        <taxon>Batrachia</taxon>
        <taxon>Anura</taxon>
        <taxon>Neobatrachia</taxon>
        <taxon>Hyloidea</taxon>
        <taxon>Leptodactylidae</taxon>
        <taxon>Leiuperinae</taxon>
        <taxon>Engystomops</taxon>
    </lineage>
</organism>
<name>A0AAV7A446_ENGPU</name>
<reference evidence="1" key="1">
    <citation type="thesis" date="2020" institute="ProQuest LLC" country="789 East Eisenhower Parkway, Ann Arbor, MI, USA">
        <title>Comparative Genomics and Chromosome Evolution.</title>
        <authorList>
            <person name="Mudd A.B."/>
        </authorList>
    </citation>
    <scope>NUCLEOTIDE SEQUENCE</scope>
    <source>
        <strain evidence="1">237g6f4</strain>
        <tissue evidence="1">Blood</tissue>
    </source>
</reference>
<dbReference type="Proteomes" id="UP000824782">
    <property type="component" value="Unassembled WGS sequence"/>
</dbReference>
<dbReference type="AlphaFoldDB" id="A0AAV7A446"/>
<evidence type="ECO:0000313" key="1">
    <source>
        <dbReference type="EMBL" id="KAG8556106.1"/>
    </source>
</evidence>
<comment type="caution">
    <text evidence="1">The sequence shown here is derived from an EMBL/GenBank/DDBJ whole genome shotgun (WGS) entry which is preliminary data.</text>
</comment>
<evidence type="ECO:0000313" key="2">
    <source>
        <dbReference type="Proteomes" id="UP000824782"/>
    </source>
</evidence>
<sequence length="79" mass="8942">MYTSFYTCTVNICNKPDFPAHPLLEWPVRHMTGDGVTQNGSIVHMTAWHTGMKSVSFIFSFFFRATSNLDIESCTCVLC</sequence>
<protein>
    <submittedName>
        <fullName evidence="1">Uncharacterized protein</fullName>
    </submittedName>
</protein>